<proteinExistence type="predicted"/>
<dbReference type="Proteomes" id="UP001384579">
    <property type="component" value="Unassembled WGS sequence"/>
</dbReference>
<dbReference type="RefSeq" id="WP_340523613.1">
    <property type="nucleotide sequence ID" value="NZ_JBBLXS010000186.1"/>
</dbReference>
<protein>
    <submittedName>
        <fullName evidence="2">Uncharacterized protein</fullName>
    </submittedName>
</protein>
<reference evidence="2 3" key="1">
    <citation type="journal article" date="2020" name="Harmful Algae">
        <title>Molecular and morphological characterization of a novel dihydroanatoxin-a producing Microcoleus species (cyanobacteria) from the Russian River, California, USA.</title>
        <authorList>
            <person name="Conklin K.Y."/>
            <person name="Stancheva R."/>
            <person name="Otten T.G."/>
            <person name="Fadness R."/>
            <person name="Boyer G.L."/>
            <person name="Read B."/>
            <person name="Zhang X."/>
            <person name="Sheath R.G."/>
        </authorList>
    </citation>
    <scope>NUCLEOTIDE SEQUENCE [LARGE SCALE GENOMIC DNA]</scope>
    <source>
        <strain evidence="2 3">PTRS2</strain>
    </source>
</reference>
<name>A0ABU8YP81_9CYAN</name>
<evidence type="ECO:0000256" key="1">
    <source>
        <dbReference type="SAM" id="MobiDB-lite"/>
    </source>
</evidence>
<feature type="region of interest" description="Disordered" evidence="1">
    <location>
        <begin position="1"/>
        <end position="21"/>
    </location>
</feature>
<comment type="caution">
    <text evidence="2">The sequence shown here is derived from an EMBL/GenBank/DDBJ whole genome shotgun (WGS) entry which is preliminary data.</text>
</comment>
<organism evidence="2 3">
    <name type="scientific">Microcoleus anatoxicus PTRS2</name>
    <dbReference type="NCBI Taxonomy" id="2705321"/>
    <lineage>
        <taxon>Bacteria</taxon>
        <taxon>Bacillati</taxon>
        <taxon>Cyanobacteriota</taxon>
        <taxon>Cyanophyceae</taxon>
        <taxon>Oscillatoriophycideae</taxon>
        <taxon>Oscillatoriales</taxon>
        <taxon>Microcoleaceae</taxon>
        <taxon>Microcoleus</taxon>
        <taxon>Microcoleus anatoxicus</taxon>
    </lineage>
</organism>
<evidence type="ECO:0000313" key="3">
    <source>
        <dbReference type="Proteomes" id="UP001384579"/>
    </source>
</evidence>
<feature type="compositionally biased region" description="Basic and acidic residues" evidence="1">
    <location>
        <begin position="55"/>
        <end position="68"/>
    </location>
</feature>
<dbReference type="EMBL" id="JBBLXS010000186">
    <property type="protein sequence ID" value="MEK0186170.1"/>
    <property type="molecule type" value="Genomic_DNA"/>
</dbReference>
<accession>A0ABU8YP81</accession>
<sequence>MTKDSNDQAESPENRDLNNVDGMAKAFLVSMAWSYAEALEKTQKSQNQQKPAPESQKEQVDSDTESDK</sequence>
<keyword evidence="3" id="KW-1185">Reference proteome</keyword>
<feature type="compositionally biased region" description="Basic and acidic residues" evidence="1">
    <location>
        <begin position="1"/>
        <end position="18"/>
    </location>
</feature>
<feature type="region of interest" description="Disordered" evidence="1">
    <location>
        <begin position="39"/>
        <end position="68"/>
    </location>
</feature>
<gene>
    <name evidence="2" type="ORF">WMG39_15120</name>
</gene>
<evidence type="ECO:0000313" key="2">
    <source>
        <dbReference type="EMBL" id="MEK0186170.1"/>
    </source>
</evidence>